<name>A0A2R6NLB4_9APHY</name>
<reference evidence="1 2" key="1">
    <citation type="submission" date="2018-02" db="EMBL/GenBank/DDBJ databases">
        <title>Genome sequence of the basidiomycete white-rot fungus Phlebia centrifuga.</title>
        <authorList>
            <person name="Granchi Z."/>
            <person name="Peng M."/>
            <person name="de Vries R.P."/>
            <person name="Hilden K."/>
            <person name="Makela M.R."/>
            <person name="Grigoriev I."/>
            <person name="Riley R."/>
        </authorList>
    </citation>
    <scope>NUCLEOTIDE SEQUENCE [LARGE SCALE GENOMIC DNA]</scope>
    <source>
        <strain evidence="1 2">FBCC195</strain>
    </source>
</reference>
<protein>
    <recommendedName>
        <fullName evidence="3">J domain-containing protein</fullName>
    </recommendedName>
</protein>
<dbReference type="EMBL" id="MLYV02001104">
    <property type="protein sequence ID" value="PSR73143.1"/>
    <property type="molecule type" value="Genomic_DNA"/>
</dbReference>
<gene>
    <name evidence="1" type="ORF">PHLCEN_2v10999</name>
</gene>
<sequence length="114" mass="12849">MTDLVDYELVRIYHPDSPVSRALPPETAQARFHAISAAYDALRGKTPTSPDGGGESAKKAYHNVSTAMWRAKQQRRAELNLGTWDDKWKDRLMLGAVFLVRRMCGSLSIWNSEI</sequence>
<dbReference type="SUPFAM" id="SSF46565">
    <property type="entry name" value="Chaperone J-domain"/>
    <property type="match status" value="1"/>
</dbReference>
<dbReference type="Proteomes" id="UP000186601">
    <property type="component" value="Unassembled WGS sequence"/>
</dbReference>
<dbReference type="InterPro" id="IPR036869">
    <property type="entry name" value="J_dom_sf"/>
</dbReference>
<dbReference type="AlphaFoldDB" id="A0A2R6NLB4"/>
<dbReference type="STRING" id="98765.A0A2R6NLB4"/>
<keyword evidence="2" id="KW-1185">Reference proteome</keyword>
<evidence type="ECO:0000313" key="1">
    <source>
        <dbReference type="EMBL" id="PSR73143.1"/>
    </source>
</evidence>
<evidence type="ECO:0008006" key="3">
    <source>
        <dbReference type="Google" id="ProtNLM"/>
    </source>
</evidence>
<evidence type="ECO:0000313" key="2">
    <source>
        <dbReference type="Proteomes" id="UP000186601"/>
    </source>
</evidence>
<organism evidence="1 2">
    <name type="scientific">Hermanssonia centrifuga</name>
    <dbReference type="NCBI Taxonomy" id="98765"/>
    <lineage>
        <taxon>Eukaryota</taxon>
        <taxon>Fungi</taxon>
        <taxon>Dikarya</taxon>
        <taxon>Basidiomycota</taxon>
        <taxon>Agaricomycotina</taxon>
        <taxon>Agaricomycetes</taxon>
        <taxon>Polyporales</taxon>
        <taxon>Meruliaceae</taxon>
        <taxon>Hermanssonia</taxon>
    </lineage>
</organism>
<proteinExistence type="predicted"/>
<accession>A0A2R6NLB4</accession>
<dbReference type="OrthoDB" id="445556at2759"/>
<comment type="caution">
    <text evidence="1">The sequence shown here is derived from an EMBL/GenBank/DDBJ whole genome shotgun (WGS) entry which is preliminary data.</text>
</comment>